<dbReference type="Pfam" id="PF02578">
    <property type="entry name" value="Cu-oxidase_4"/>
    <property type="match status" value="1"/>
</dbReference>
<keyword evidence="3" id="KW-0808">Transferase</keyword>
<dbReference type="NCBIfam" id="TIGR00726">
    <property type="entry name" value="peptidoglycan editing factor PgeF"/>
    <property type="match status" value="1"/>
</dbReference>
<proteinExistence type="inferred from homology"/>
<evidence type="ECO:0000256" key="6">
    <source>
        <dbReference type="ARBA" id="ARBA00022833"/>
    </source>
</evidence>
<comment type="similarity">
    <text evidence="2 10">Belongs to the purine nucleoside phosphorylase YfiH/LACC1 family.</text>
</comment>
<dbReference type="PANTHER" id="PTHR30616">
    <property type="entry name" value="UNCHARACTERIZED PROTEIN YFIH"/>
    <property type="match status" value="1"/>
</dbReference>
<keyword evidence="4" id="KW-0479">Metal-binding</keyword>
<dbReference type="EMBL" id="PYVG01000008">
    <property type="protein sequence ID" value="PTB89727.1"/>
    <property type="molecule type" value="Genomic_DNA"/>
</dbReference>
<dbReference type="GO" id="GO:0016787">
    <property type="term" value="F:hydrolase activity"/>
    <property type="evidence" value="ECO:0007669"/>
    <property type="project" value="UniProtKB-KW"/>
</dbReference>
<comment type="catalytic activity">
    <reaction evidence="7">
        <text>adenosine + H2O + H(+) = inosine + NH4(+)</text>
        <dbReference type="Rhea" id="RHEA:24408"/>
        <dbReference type="ChEBI" id="CHEBI:15377"/>
        <dbReference type="ChEBI" id="CHEBI:15378"/>
        <dbReference type="ChEBI" id="CHEBI:16335"/>
        <dbReference type="ChEBI" id="CHEBI:17596"/>
        <dbReference type="ChEBI" id="CHEBI:28938"/>
        <dbReference type="EC" id="3.5.4.4"/>
    </reaction>
    <physiologicalReaction direction="left-to-right" evidence="7">
        <dbReference type="Rhea" id="RHEA:24409"/>
    </physiologicalReaction>
</comment>
<dbReference type="EMBL" id="PYVS01000035">
    <property type="protein sequence ID" value="PTB82977.1"/>
    <property type="molecule type" value="Genomic_DNA"/>
</dbReference>
<evidence type="ECO:0000313" key="11">
    <source>
        <dbReference type="EMBL" id="PTB82977.1"/>
    </source>
</evidence>
<evidence type="ECO:0000256" key="10">
    <source>
        <dbReference type="RuleBase" id="RU361274"/>
    </source>
</evidence>
<comment type="catalytic activity">
    <reaction evidence="1">
        <text>inosine + phosphate = alpha-D-ribose 1-phosphate + hypoxanthine</text>
        <dbReference type="Rhea" id="RHEA:27646"/>
        <dbReference type="ChEBI" id="CHEBI:17368"/>
        <dbReference type="ChEBI" id="CHEBI:17596"/>
        <dbReference type="ChEBI" id="CHEBI:43474"/>
        <dbReference type="ChEBI" id="CHEBI:57720"/>
        <dbReference type="EC" id="2.4.2.1"/>
    </reaction>
    <physiologicalReaction direction="left-to-right" evidence="1">
        <dbReference type="Rhea" id="RHEA:27647"/>
    </physiologicalReaction>
</comment>
<dbReference type="PANTHER" id="PTHR30616:SF2">
    <property type="entry name" value="PURINE NUCLEOSIDE PHOSPHORYLASE LACC1"/>
    <property type="match status" value="1"/>
</dbReference>
<dbReference type="InterPro" id="IPR038371">
    <property type="entry name" value="Cu_polyphenol_OxRdtase_sf"/>
</dbReference>
<evidence type="ECO:0000256" key="8">
    <source>
        <dbReference type="ARBA" id="ARBA00048968"/>
    </source>
</evidence>
<comment type="catalytic activity">
    <reaction evidence="9">
        <text>S-methyl-5'-thioadenosine + phosphate = 5-(methylsulfanyl)-alpha-D-ribose 1-phosphate + adenine</text>
        <dbReference type="Rhea" id="RHEA:11852"/>
        <dbReference type="ChEBI" id="CHEBI:16708"/>
        <dbReference type="ChEBI" id="CHEBI:17509"/>
        <dbReference type="ChEBI" id="CHEBI:43474"/>
        <dbReference type="ChEBI" id="CHEBI:58533"/>
        <dbReference type="EC" id="2.4.2.28"/>
    </reaction>
    <physiologicalReaction direction="left-to-right" evidence="9">
        <dbReference type="Rhea" id="RHEA:11853"/>
    </physiologicalReaction>
</comment>
<dbReference type="Proteomes" id="UP000243022">
    <property type="component" value="Unassembled WGS sequence"/>
</dbReference>
<evidence type="ECO:0000313" key="14">
    <source>
        <dbReference type="Proteomes" id="UP000243022"/>
    </source>
</evidence>
<dbReference type="Gene3D" id="3.60.140.10">
    <property type="entry name" value="CNF1/YfiH-like putative cysteine hydrolases"/>
    <property type="match status" value="1"/>
</dbReference>
<protein>
    <recommendedName>
        <fullName evidence="10">Purine nucleoside phosphorylase</fullName>
    </recommendedName>
</protein>
<evidence type="ECO:0000256" key="7">
    <source>
        <dbReference type="ARBA" id="ARBA00047989"/>
    </source>
</evidence>
<organism evidence="11 14">
    <name type="scientific">Pseudidiomarina aestuarii</name>
    <dbReference type="NCBI Taxonomy" id="624146"/>
    <lineage>
        <taxon>Bacteria</taxon>
        <taxon>Pseudomonadati</taxon>
        <taxon>Pseudomonadota</taxon>
        <taxon>Gammaproteobacteria</taxon>
        <taxon>Alteromonadales</taxon>
        <taxon>Idiomarinaceae</taxon>
        <taxon>Pseudidiomarina</taxon>
    </lineage>
</organism>
<name>A0A2T4CN24_9GAMM</name>
<comment type="catalytic activity">
    <reaction evidence="8">
        <text>adenosine + phosphate = alpha-D-ribose 1-phosphate + adenine</text>
        <dbReference type="Rhea" id="RHEA:27642"/>
        <dbReference type="ChEBI" id="CHEBI:16335"/>
        <dbReference type="ChEBI" id="CHEBI:16708"/>
        <dbReference type="ChEBI" id="CHEBI:43474"/>
        <dbReference type="ChEBI" id="CHEBI:57720"/>
        <dbReference type="EC" id="2.4.2.1"/>
    </reaction>
    <physiologicalReaction direction="left-to-right" evidence="8">
        <dbReference type="Rhea" id="RHEA:27643"/>
    </physiologicalReaction>
</comment>
<dbReference type="Proteomes" id="UP000241514">
    <property type="component" value="Unassembled WGS sequence"/>
</dbReference>
<evidence type="ECO:0000256" key="1">
    <source>
        <dbReference type="ARBA" id="ARBA00000553"/>
    </source>
</evidence>
<evidence type="ECO:0000256" key="5">
    <source>
        <dbReference type="ARBA" id="ARBA00022801"/>
    </source>
</evidence>
<evidence type="ECO:0000313" key="12">
    <source>
        <dbReference type="EMBL" id="PTB89727.1"/>
    </source>
</evidence>
<sequence length="234" mass="25727">MSHYFIPQWTLPDGVNAAITTGHSPGNLAAHVGADPAAVVRHRRQLYRELGLPCAPKWLAQYHSNIPVDFSRVRAGVAADAIYSNQSNSVCAVLTADCLPILICSADGQEIAAVHAGWRGLAAGIVGRTCSQFTSQRSALSAYIGPAISQTAFEVGDDVYREFEQLGWVDSETFLPHVPGKWWADLPLLVEYALREQGIQTIVQSNECTFSKPDWYSYRRDATCGRFASLIWRT</sequence>
<dbReference type="AlphaFoldDB" id="A0A2T4CN24"/>
<dbReference type="GO" id="GO:0017061">
    <property type="term" value="F:S-methyl-5-thioadenosine phosphorylase activity"/>
    <property type="evidence" value="ECO:0007669"/>
    <property type="project" value="UniProtKB-EC"/>
</dbReference>
<evidence type="ECO:0000313" key="13">
    <source>
        <dbReference type="Proteomes" id="UP000241514"/>
    </source>
</evidence>
<evidence type="ECO:0000256" key="2">
    <source>
        <dbReference type="ARBA" id="ARBA00007353"/>
    </source>
</evidence>
<evidence type="ECO:0000256" key="9">
    <source>
        <dbReference type="ARBA" id="ARBA00049893"/>
    </source>
</evidence>
<dbReference type="GO" id="GO:0005507">
    <property type="term" value="F:copper ion binding"/>
    <property type="evidence" value="ECO:0007669"/>
    <property type="project" value="TreeGrafter"/>
</dbReference>
<dbReference type="CDD" id="cd16833">
    <property type="entry name" value="YfiH"/>
    <property type="match status" value="1"/>
</dbReference>
<dbReference type="InterPro" id="IPR011324">
    <property type="entry name" value="Cytotoxic_necrot_fac-like_cat"/>
</dbReference>
<reference evidence="13 14" key="1">
    <citation type="submission" date="2018-03" db="EMBL/GenBank/DDBJ databases">
        <title>Cross-interface Injection: A General Nanoliter Liquid Handling Method Applied to Single Cells Genome Amplification Automated Nanoliter Liquid Handling Applied to Single Cell Multiple Displacement Amplification.</title>
        <authorList>
            <person name="Yun J."/>
            <person name="Xu P."/>
            <person name="Xu J."/>
            <person name="Dai X."/>
            <person name="Wang Y."/>
            <person name="Zheng X."/>
            <person name="Cao C."/>
            <person name="Yi Q."/>
            <person name="Zhu Y."/>
            <person name="Wang L."/>
            <person name="Dong Z."/>
            <person name="Huang Y."/>
            <person name="Huang L."/>
            <person name="Du W."/>
        </authorList>
    </citation>
    <scope>NUCLEOTIDE SEQUENCE [LARGE SCALE GENOMIC DNA]</scope>
    <source>
        <strain evidence="12 13">A9-4</strain>
        <strain evidence="11 14">Z-E1-2</strain>
    </source>
</reference>
<accession>A0A2T4CN24</accession>
<comment type="caution">
    <text evidence="11">The sequence shown here is derived from an EMBL/GenBank/DDBJ whole genome shotgun (WGS) entry which is preliminary data.</text>
</comment>
<evidence type="ECO:0000256" key="3">
    <source>
        <dbReference type="ARBA" id="ARBA00022679"/>
    </source>
</evidence>
<dbReference type="SUPFAM" id="SSF64438">
    <property type="entry name" value="CNF1/YfiH-like putative cysteine hydrolases"/>
    <property type="match status" value="1"/>
</dbReference>
<dbReference type="InterPro" id="IPR003730">
    <property type="entry name" value="Cu_polyphenol_OxRdtase"/>
</dbReference>
<gene>
    <name evidence="11" type="primary">pgeF</name>
    <name evidence="12" type="ORF">C9928_02455</name>
    <name evidence="11" type="ORF">C9986_01935</name>
</gene>
<keyword evidence="6" id="KW-0862">Zinc</keyword>
<evidence type="ECO:0000256" key="4">
    <source>
        <dbReference type="ARBA" id="ARBA00022723"/>
    </source>
</evidence>
<keyword evidence="5" id="KW-0378">Hydrolase</keyword>